<gene>
    <name evidence="3" type="ORF">ABIA52_004227</name>
</gene>
<accession>A0ABW8NCM0</accession>
<dbReference type="Proteomes" id="UP001620520">
    <property type="component" value="Unassembled WGS sequence"/>
</dbReference>
<comment type="caution">
    <text evidence="3">The sequence shown here is derived from an EMBL/GenBank/DDBJ whole genome shotgun (WGS) entry which is preliminary data.</text>
</comment>
<evidence type="ECO:0000256" key="1">
    <source>
        <dbReference type="SAM" id="MobiDB-lite"/>
    </source>
</evidence>
<protein>
    <submittedName>
        <fullName evidence="3">Nucleoside-diphosphate-sugar epimerase</fullName>
    </submittedName>
</protein>
<sequence length="322" mass="34464">MRTGPWLEAYGRKVNAGCMEAGKSVTARNCKTRGMTVLIAGCGDLGTEAGLRFAAAGHEVVGLRRSPGKLPPEIRGVYADLATDVPELPADVDIVVVAVAADASTEEAYRAAYLNGVKNVLDALERQSIEPRRILFVSSTAVYKDSGGAVVDETTPTEPTRFSGKVLVEAEELLFTRTRGTGTQPISLRLGGIYGPGRTRLIDQVRSGKAVIPAQPRHTNRVHRDDAAAMIVHLTTMEATPDQVYVGVDDHAAEMGDVMRFLAAELDCPEPPTAAPESASDAGPGDKRCSNKRLRATGFEFTFPSYKEGYRALLSGEGVRHP</sequence>
<reference evidence="3 4" key="1">
    <citation type="submission" date="2024-10" db="EMBL/GenBank/DDBJ databases">
        <title>Novel secondary metabolite-producing bacteria for plant disease control.</title>
        <authorList>
            <person name="Chevrette M."/>
        </authorList>
    </citation>
    <scope>NUCLEOTIDE SEQUENCE [LARGE SCALE GENOMIC DNA]</scope>
    <source>
        <strain evidence="3 4">J30 TE3557</strain>
    </source>
</reference>
<dbReference type="Gene3D" id="3.40.50.720">
    <property type="entry name" value="NAD(P)-binding Rossmann-like Domain"/>
    <property type="match status" value="1"/>
</dbReference>
<dbReference type="InterPro" id="IPR051783">
    <property type="entry name" value="NAD(P)-dependent_oxidoreduct"/>
</dbReference>
<dbReference type="InterPro" id="IPR036291">
    <property type="entry name" value="NAD(P)-bd_dom_sf"/>
</dbReference>
<dbReference type="EMBL" id="JBIYEW010000003">
    <property type="protein sequence ID" value="MFK4641338.1"/>
    <property type="molecule type" value="Genomic_DNA"/>
</dbReference>
<organism evidence="3 4">
    <name type="scientific">Paenarthrobacter histidinolovorans</name>
    <dbReference type="NCBI Taxonomy" id="43664"/>
    <lineage>
        <taxon>Bacteria</taxon>
        <taxon>Bacillati</taxon>
        <taxon>Actinomycetota</taxon>
        <taxon>Actinomycetes</taxon>
        <taxon>Micrococcales</taxon>
        <taxon>Micrococcaceae</taxon>
        <taxon>Paenarthrobacter</taxon>
    </lineage>
</organism>
<dbReference type="SUPFAM" id="SSF51735">
    <property type="entry name" value="NAD(P)-binding Rossmann-fold domains"/>
    <property type="match status" value="1"/>
</dbReference>
<evidence type="ECO:0000313" key="3">
    <source>
        <dbReference type="EMBL" id="MFK4641338.1"/>
    </source>
</evidence>
<name>A0ABW8NCM0_9MICC</name>
<keyword evidence="4" id="KW-1185">Reference proteome</keyword>
<dbReference type="PANTHER" id="PTHR48079">
    <property type="entry name" value="PROTEIN YEEZ"/>
    <property type="match status" value="1"/>
</dbReference>
<proteinExistence type="predicted"/>
<dbReference type="InterPro" id="IPR001509">
    <property type="entry name" value="Epimerase_deHydtase"/>
</dbReference>
<dbReference type="PANTHER" id="PTHR48079:SF6">
    <property type="entry name" value="NAD(P)-BINDING DOMAIN-CONTAINING PROTEIN-RELATED"/>
    <property type="match status" value="1"/>
</dbReference>
<dbReference type="Pfam" id="PF01370">
    <property type="entry name" value="Epimerase"/>
    <property type="match status" value="1"/>
</dbReference>
<dbReference type="RefSeq" id="WP_404595628.1">
    <property type="nucleotide sequence ID" value="NZ_JBIYEW010000003.1"/>
</dbReference>
<evidence type="ECO:0000313" key="4">
    <source>
        <dbReference type="Proteomes" id="UP001620520"/>
    </source>
</evidence>
<feature type="domain" description="NAD-dependent epimerase/dehydratase" evidence="2">
    <location>
        <begin position="39"/>
        <end position="237"/>
    </location>
</feature>
<evidence type="ECO:0000259" key="2">
    <source>
        <dbReference type="Pfam" id="PF01370"/>
    </source>
</evidence>
<feature type="region of interest" description="Disordered" evidence="1">
    <location>
        <begin position="269"/>
        <end position="291"/>
    </location>
</feature>